<dbReference type="InterPro" id="IPR001254">
    <property type="entry name" value="Trypsin_dom"/>
</dbReference>
<dbReference type="GO" id="GO:0006508">
    <property type="term" value="P:proteolysis"/>
    <property type="evidence" value="ECO:0007669"/>
    <property type="project" value="InterPro"/>
</dbReference>
<keyword evidence="2" id="KW-1015">Disulfide bond</keyword>
<dbReference type="PANTHER" id="PTHR24253:SF153">
    <property type="entry name" value="SERINE PROTEASE HEPSIN"/>
    <property type="match status" value="1"/>
</dbReference>
<reference evidence="5" key="1">
    <citation type="submission" date="2021-01" db="EMBL/GenBank/DDBJ databases">
        <authorList>
            <person name="Corre E."/>
            <person name="Pelletier E."/>
            <person name="Niang G."/>
            <person name="Scheremetjew M."/>
            <person name="Finn R."/>
            <person name="Kale V."/>
            <person name="Holt S."/>
            <person name="Cochrane G."/>
            <person name="Meng A."/>
            <person name="Brown T."/>
            <person name="Cohen L."/>
        </authorList>
    </citation>
    <scope>NUCLEOTIDE SEQUENCE</scope>
    <source>
        <strain evidence="5">CCMP147</strain>
    </source>
</reference>
<feature type="compositionally biased region" description="Basic and acidic residues" evidence="3">
    <location>
        <begin position="108"/>
        <end position="123"/>
    </location>
</feature>
<feature type="region of interest" description="Disordered" evidence="3">
    <location>
        <begin position="93"/>
        <end position="223"/>
    </location>
</feature>
<evidence type="ECO:0000313" key="5">
    <source>
        <dbReference type="EMBL" id="CAD8301514.1"/>
    </source>
</evidence>
<feature type="region of interest" description="Disordered" evidence="3">
    <location>
        <begin position="289"/>
        <end position="312"/>
    </location>
</feature>
<dbReference type="InterPro" id="IPR043504">
    <property type="entry name" value="Peptidase_S1_PA_chymotrypsin"/>
</dbReference>
<feature type="domain" description="Peptidase S1" evidence="4">
    <location>
        <begin position="1"/>
        <end position="88"/>
    </location>
</feature>
<evidence type="ECO:0000256" key="1">
    <source>
        <dbReference type="ARBA" id="ARBA00023026"/>
    </source>
</evidence>
<feature type="compositionally biased region" description="Basic and acidic residues" evidence="3">
    <location>
        <begin position="1"/>
        <end position="12"/>
    </location>
</feature>
<accession>A0A7R9Z305</accession>
<dbReference type="AlphaFoldDB" id="A0A7R9Z305"/>
<feature type="compositionally biased region" description="Pro residues" evidence="3">
    <location>
        <begin position="129"/>
        <end position="145"/>
    </location>
</feature>
<gene>
    <name evidence="5" type="ORF">TDUB1175_LOCUS5479</name>
</gene>
<dbReference type="PANTHER" id="PTHR24253">
    <property type="entry name" value="TRANSMEMBRANE PROTEASE SERINE"/>
    <property type="match status" value="1"/>
</dbReference>
<feature type="compositionally biased region" description="Basic and acidic residues" evidence="3">
    <location>
        <begin position="23"/>
        <end position="38"/>
    </location>
</feature>
<feature type="compositionally biased region" description="Basic residues" evidence="3">
    <location>
        <begin position="147"/>
        <end position="161"/>
    </location>
</feature>
<dbReference type="PROSITE" id="PS50240">
    <property type="entry name" value="TRYPSIN_DOM"/>
    <property type="match status" value="1"/>
</dbReference>
<protein>
    <recommendedName>
        <fullName evidence="4">Peptidase S1 domain-containing protein</fullName>
    </recommendedName>
</protein>
<dbReference type="Gene3D" id="2.40.10.10">
    <property type="entry name" value="Trypsin-like serine proteases"/>
    <property type="match status" value="1"/>
</dbReference>
<dbReference type="EMBL" id="HBED01010987">
    <property type="protein sequence ID" value="CAD8301514.1"/>
    <property type="molecule type" value="Transcribed_RNA"/>
</dbReference>
<evidence type="ECO:0000256" key="3">
    <source>
        <dbReference type="SAM" id="MobiDB-lite"/>
    </source>
</evidence>
<dbReference type="Pfam" id="PF00089">
    <property type="entry name" value="Trypsin"/>
    <property type="match status" value="1"/>
</dbReference>
<feature type="region of interest" description="Disordered" evidence="3">
    <location>
        <begin position="1"/>
        <end position="48"/>
    </location>
</feature>
<proteinExistence type="predicted"/>
<name>A0A7R9Z305_9STRA</name>
<keyword evidence="1" id="KW-0843">Virulence</keyword>
<organism evidence="5">
    <name type="scientific">Pseudictyota dubia</name>
    <dbReference type="NCBI Taxonomy" id="2749911"/>
    <lineage>
        <taxon>Eukaryota</taxon>
        <taxon>Sar</taxon>
        <taxon>Stramenopiles</taxon>
        <taxon>Ochrophyta</taxon>
        <taxon>Bacillariophyta</taxon>
        <taxon>Mediophyceae</taxon>
        <taxon>Biddulphiophycidae</taxon>
        <taxon>Eupodiscales</taxon>
        <taxon>Odontellaceae</taxon>
        <taxon>Pseudictyota</taxon>
    </lineage>
</organism>
<dbReference type="SUPFAM" id="SSF50494">
    <property type="entry name" value="Trypsin-like serine proteases"/>
    <property type="match status" value="1"/>
</dbReference>
<dbReference type="InterPro" id="IPR009003">
    <property type="entry name" value="Peptidase_S1_PA"/>
</dbReference>
<dbReference type="PROSITE" id="PS00135">
    <property type="entry name" value="TRYPSIN_SER"/>
    <property type="match status" value="1"/>
</dbReference>
<dbReference type="GO" id="GO:0004252">
    <property type="term" value="F:serine-type endopeptidase activity"/>
    <property type="evidence" value="ECO:0007669"/>
    <property type="project" value="InterPro"/>
</dbReference>
<feature type="compositionally biased region" description="Low complexity" evidence="3">
    <location>
        <begin position="183"/>
        <end position="196"/>
    </location>
</feature>
<sequence length="332" mass="35682">MMCARADKRDACQGDSGGPLILHPEDNKWQSGDQRTDGRVGVGDDDDDHQRHVQTGVVSFGIGCALRYFPGVYSRISTQGRWIRDTVCDMTKDEGEGGAPEWFNCRGELGKKKDEEDSKKKVIGDAGGPPTPPAREPRTPRPTPMPTRRRRRGRKPPKGHKMNVGGGGNNAARNGQTAPVRMAPAPATAPVSAPAPTDLHIDEDEEPPLTLPGRREVPSVRFEQFDAQSHSTYKDYAADVIDESLASVQLPPGFGFDDLDADTAATAAQDARERLVANDDRHNYNHAWGAAEEEIGPDAREGIDDGDDGAAASASFSGGLFVVAEEEDDGGT</sequence>
<dbReference type="InterPro" id="IPR033116">
    <property type="entry name" value="TRYPSIN_SER"/>
</dbReference>
<evidence type="ECO:0000256" key="2">
    <source>
        <dbReference type="ARBA" id="ARBA00023157"/>
    </source>
</evidence>
<evidence type="ECO:0000259" key="4">
    <source>
        <dbReference type="PROSITE" id="PS50240"/>
    </source>
</evidence>